<dbReference type="EMBL" id="CP088295">
    <property type="protein sequence ID" value="UUY05907.1"/>
    <property type="molecule type" value="Genomic_DNA"/>
</dbReference>
<dbReference type="InterPro" id="IPR016181">
    <property type="entry name" value="Acyl_CoA_acyltransferase"/>
</dbReference>
<name>A0ABY5PMW8_9ACTN</name>
<feature type="domain" description="N-acetyltransferase" evidence="4">
    <location>
        <begin position="8"/>
        <end position="161"/>
    </location>
</feature>
<dbReference type="Pfam" id="PF00583">
    <property type="entry name" value="Acetyltransf_1"/>
    <property type="match status" value="1"/>
</dbReference>
<gene>
    <name evidence="5" type="ORF">LRS13_10440</name>
</gene>
<evidence type="ECO:0000256" key="1">
    <source>
        <dbReference type="ARBA" id="ARBA00022679"/>
    </source>
</evidence>
<dbReference type="Gene3D" id="3.40.630.30">
    <property type="match status" value="1"/>
</dbReference>
<dbReference type="SUPFAM" id="SSF55729">
    <property type="entry name" value="Acyl-CoA N-acyltransferases (Nat)"/>
    <property type="match status" value="1"/>
</dbReference>
<proteinExistence type="inferred from homology"/>
<dbReference type="CDD" id="cd04301">
    <property type="entry name" value="NAT_SF"/>
    <property type="match status" value="1"/>
</dbReference>
<evidence type="ECO:0000256" key="2">
    <source>
        <dbReference type="ARBA" id="ARBA00023315"/>
    </source>
</evidence>
<evidence type="ECO:0000313" key="5">
    <source>
        <dbReference type="EMBL" id="UUY05907.1"/>
    </source>
</evidence>
<keyword evidence="6" id="KW-1185">Reference proteome</keyword>
<keyword evidence="1" id="KW-0808">Transferase</keyword>
<accession>A0ABY5PMW8</accession>
<reference evidence="6" key="1">
    <citation type="submission" date="2021-11" db="EMBL/GenBank/DDBJ databases">
        <title>Cultivation dependent microbiological survey of springs from the worlds oldest radium mine currently devoted to the extraction of radon-saturated water.</title>
        <authorList>
            <person name="Kapinusova G."/>
            <person name="Smrhova T."/>
            <person name="Strejcek M."/>
            <person name="Suman J."/>
            <person name="Jani K."/>
            <person name="Pajer P."/>
            <person name="Uhlik O."/>
        </authorList>
    </citation>
    <scope>NUCLEOTIDE SEQUENCE [LARGE SCALE GENOMIC DNA]</scope>
    <source>
        <strain evidence="6">J379</strain>
    </source>
</reference>
<dbReference type="InterPro" id="IPR051531">
    <property type="entry name" value="N-acetyltransferase"/>
</dbReference>
<comment type="similarity">
    <text evidence="3">Belongs to the acetyltransferase family. RimJ subfamily.</text>
</comment>
<evidence type="ECO:0000259" key="4">
    <source>
        <dbReference type="PROSITE" id="PS51186"/>
    </source>
</evidence>
<evidence type="ECO:0000256" key="3">
    <source>
        <dbReference type="ARBA" id="ARBA00038502"/>
    </source>
</evidence>
<dbReference type="InterPro" id="IPR000182">
    <property type="entry name" value="GNAT_dom"/>
</dbReference>
<evidence type="ECO:0000313" key="6">
    <source>
        <dbReference type="Proteomes" id="UP001058860"/>
    </source>
</evidence>
<dbReference type="PANTHER" id="PTHR43792">
    <property type="entry name" value="GNAT FAMILY, PUTATIVE (AFU_ORTHOLOGUE AFUA_3G00765)-RELATED-RELATED"/>
    <property type="match status" value="1"/>
</dbReference>
<organism evidence="5 6">
    <name type="scientific">Svornostia abyssi</name>
    <dbReference type="NCBI Taxonomy" id="2898438"/>
    <lineage>
        <taxon>Bacteria</taxon>
        <taxon>Bacillati</taxon>
        <taxon>Actinomycetota</taxon>
        <taxon>Thermoleophilia</taxon>
        <taxon>Solirubrobacterales</taxon>
        <taxon>Baekduiaceae</taxon>
        <taxon>Svornostia</taxon>
    </lineage>
</organism>
<sequence length="168" mass="18840">MAHPPVSVDLRPLEATDAPLLRAIREQPAVLAWWGPLEPDFPFEVDDEVRLTILADGQVAGMIQFGEEPDPDYRYATIDLFVDAALHGRGIGTAAIRAVLRELHETRGHHRVTIDPAADNATAIRVYERVGFRPVGVLHRSERDRSTGEWRDQLLMEWLADAPRADGY</sequence>
<dbReference type="PANTHER" id="PTHR43792:SF8">
    <property type="entry name" value="[RIBOSOMAL PROTEIN US5]-ALANINE N-ACETYLTRANSFERASE"/>
    <property type="match status" value="1"/>
</dbReference>
<dbReference type="Proteomes" id="UP001058860">
    <property type="component" value="Chromosome"/>
</dbReference>
<dbReference type="PROSITE" id="PS51186">
    <property type="entry name" value="GNAT"/>
    <property type="match status" value="1"/>
</dbReference>
<keyword evidence="2" id="KW-0012">Acyltransferase</keyword>
<protein>
    <submittedName>
        <fullName evidence="5">GNAT family N-acetyltransferase</fullName>
    </submittedName>
</protein>
<dbReference type="RefSeq" id="WP_353866346.1">
    <property type="nucleotide sequence ID" value="NZ_CP088295.1"/>
</dbReference>